<dbReference type="PROSITE" id="PS50977">
    <property type="entry name" value="HTH_TETR_2"/>
    <property type="match status" value="1"/>
</dbReference>
<dbReference type="SUPFAM" id="SSF48498">
    <property type="entry name" value="Tetracyclin repressor-like, C-terminal domain"/>
    <property type="match status" value="1"/>
</dbReference>
<dbReference type="InterPro" id="IPR009057">
    <property type="entry name" value="Homeodomain-like_sf"/>
</dbReference>
<keyword evidence="1" id="KW-0805">Transcription regulation</keyword>
<feature type="domain" description="HTH tetR-type" evidence="5">
    <location>
        <begin position="9"/>
        <end position="69"/>
    </location>
</feature>
<proteinExistence type="predicted"/>
<evidence type="ECO:0000313" key="7">
    <source>
        <dbReference type="Proteomes" id="UP000463138"/>
    </source>
</evidence>
<dbReference type="Gene3D" id="1.10.10.60">
    <property type="entry name" value="Homeodomain-like"/>
    <property type="match status" value="1"/>
</dbReference>
<dbReference type="SUPFAM" id="SSF46689">
    <property type="entry name" value="Homeodomain-like"/>
    <property type="match status" value="1"/>
</dbReference>
<reference evidence="6 7" key="1">
    <citation type="submission" date="2018-07" db="EMBL/GenBank/DDBJ databases">
        <title>Pseudomonas laoshanensis sp. nov., isolated from soil.</title>
        <authorList>
            <person name="Sun J."/>
            <person name="Yu L."/>
            <person name="Wang M."/>
            <person name="Zhang C."/>
        </authorList>
    </citation>
    <scope>NUCLEOTIDE SEQUENCE [LARGE SCALE GENOMIC DNA]</scope>
    <source>
        <strain evidence="6 7">Y22</strain>
    </source>
</reference>
<sequence>MGHSRASKQQSHEHIVSTAAKRFRESGVDGVSIANLMKEAGLTHGGFYKHFTSRDDLVTEALEVALASSRKRYSSGGDAAFESFVTGYLSIKHRDNPGEGCAVAALANDIPRARGDSKALFTTHLERSFDWIADLLGAEHPDARARAIVAFSTMVGALGFARALDNEALSQEVLDTVKDYLLRHLQAE</sequence>
<dbReference type="AlphaFoldDB" id="A0A7V7GT37"/>
<dbReference type="PANTHER" id="PTHR47506:SF7">
    <property type="entry name" value="TRANSCRIPTIONAL REGULATORY PROTEIN"/>
    <property type="match status" value="1"/>
</dbReference>
<evidence type="ECO:0000256" key="2">
    <source>
        <dbReference type="ARBA" id="ARBA00023125"/>
    </source>
</evidence>
<gene>
    <name evidence="6" type="ORF">DT594_13055</name>
</gene>
<dbReference type="EMBL" id="QOVF01000003">
    <property type="protein sequence ID" value="KAA0694225.1"/>
    <property type="molecule type" value="Genomic_DNA"/>
</dbReference>
<evidence type="ECO:0000313" key="6">
    <source>
        <dbReference type="EMBL" id="KAA0694225.1"/>
    </source>
</evidence>
<evidence type="ECO:0000256" key="1">
    <source>
        <dbReference type="ARBA" id="ARBA00023015"/>
    </source>
</evidence>
<name>A0A7V7GT37_9GAMM</name>
<dbReference type="GO" id="GO:0003677">
    <property type="term" value="F:DNA binding"/>
    <property type="evidence" value="ECO:0007669"/>
    <property type="project" value="UniProtKB-UniRule"/>
</dbReference>
<dbReference type="OrthoDB" id="9798857at2"/>
<dbReference type="PANTHER" id="PTHR47506">
    <property type="entry name" value="TRANSCRIPTIONAL REGULATORY PROTEIN"/>
    <property type="match status" value="1"/>
</dbReference>
<dbReference type="Pfam" id="PF00440">
    <property type="entry name" value="TetR_N"/>
    <property type="match status" value="1"/>
</dbReference>
<organism evidence="6 7">
    <name type="scientific">Halopseudomonas laoshanensis</name>
    <dbReference type="NCBI Taxonomy" id="2268758"/>
    <lineage>
        <taxon>Bacteria</taxon>
        <taxon>Pseudomonadati</taxon>
        <taxon>Pseudomonadota</taxon>
        <taxon>Gammaproteobacteria</taxon>
        <taxon>Pseudomonadales</taxon>
        <taxon>Pseudomonadaceae</taxon>
        <taxon>Halopseudomonas</taxon>
    </lineage>
</organism>
<evidence type="ECO:0000256" key="3">
    <source>
        <dbReference type="ARBA" id="ARBA00023163"/>
    </source>
</evidence>
<dbReference type="PRINTS" id="PR00455">
    <property type="entry name" value="HTHTETR"/>
</dbReference>
<dbReference type="InterPro" id="IPR001647">
    <property type="entry name" value="HTH_TetR"/>
</dbReference>
<comment type="caution">
    <text evidence="6">The sequence shown here is derived from an EMBL/GenBank/DDBJ whole genome shotgun (WGS) entry which is preliminary data.</text>
</comment>
<evidence type="ECO:0000259" key="5">
    <source>
        <dbReference type="PROSITE" id="PS50977"/>
    </source>
</evidence>
<feature type="DNA-binding region" description="H-T-H motif" evidence="4">
    <location>
        <begin position="32"/>
        <end position="51"/>
    </location>
</feature>
<evidence type="ECO:0000256" key="4">
    <source>
        <dbReference type="PROSITE-ProRule" id="PRU00335"/>
    </source>
</evidence>
<keyword evidence="2 4" id="KW-0238">DNA-binding</keyword>
<dbReference type="InterPro" id="IPR036271">
    <property type="entry name" value="Tet_transcr_reg_TetR-rel_C_sf"/>
</dbReference>
<protein>
    <submittedName>
        <fullName evidence="6">TetR/AcrR family transcriptional regulator</fullName>
    </submittedName>
</protein>
<dbReference type="Proteomes" id="UP000463138">
    <property type="component" value="Unassembled WGS sequence"/>
</dbReference>
<dbReference type="RefSeq" id="WP_149333057.1">
    <property type="nucleotide sequence ID" value="NZ_QOVF01000003.1"/>
</dbReference>
<accession>A0A7V7GT37</accession>
<keyword evidence="7" id="KW-1185">Reference proteome</keyword>
<dbReference type="Gene3D" id="1.10.357.10">
    <property type="entry name" value="Tetracycline Repressor, domain 2"/>
    <property type="match status" value="1"/>
</dbReference>
<keyword evidence="3" id="KW-0804">Transcription</keyword>